<protein>
    <submittedName>
        <fullName evidence="2">Uncharacterized protein</fullName>
    </submittedName>
</protein>
<dbReference type="EMBL" id="CP114014">
    <property type="protein sequence ID" value="XAY05540.1"/>
    <property type="molecule type" value="Genomic_DNA"/>
</dbReference>
<evidence type="ECO:0000313" key="2">
    <source>
        <dbReference type="EMBL" id="XAY05540.1"/>
    </source>
</evidence>
<accession>A0AAU7AVA3</accession>
<dbReference type="AlphaFoldDB" id="A0AAU7AVA3"/>
<dbReference type="KEGG" id="parq:DSM112329_02397"/>
<name>A0AAU7AVA3_9ACTN</name>
<sequence>MFSPTEDQSRTPHPWRAALRNAAELVVAFATLDGYTLPGPSHASPAGADAPLFDLDGDRWTWPEPRHPEDRIVTARRRGHGRPPVSPAVCLHGGRSTVPTR</sequence>
<feature type="region of interest" description="Disordered" evidence="1">
    <location>
        <begin position="75"/>
        <end position="101"/>
    </location>
</feature>
<gene>
    <name evidence="2" type="ORF">DSM112329_02397</name>
</gene>
<reference evidence="2" key="1">
    <citation type="submission" date="2022-12" db="EMBL/GenBank/DDBJ databases">
        <title>Paraconexibacter alkalitolerans sp. nov. and Baekduia alba sp. nov., isolated from soil and emended description of the genera Paraconexibacter (Chun et al., 2020) and Baekduia (An et al., 2020).</title>
        <authorList>
            <person name="Vieira S."/>
            <person name="Huber K.J."/>
            <person name="Geppert A."/>
            <person name="Wolf J."/>
            <person name="Neumann-Schaal M."/>
            <person name="Muesken M."/>
            <person name="Overmann J."/>
        </authorList>
    </citation>
    <scope>NUCLEOTIDE SEQUENCE</scope>
    <source>
        <strain evidence="2">AEG42_29</strain>
    </source>
</reference>
<evidence type="ECO:0000256" key="1">
    <source>
        <dbReference type="SAM" id="MobiDB-lite"/>
    </source>
</evidence>
<organism evidence="2">
    <name type="scientific">Paraconexibacter sp. AEG42_29</name>
    <dbReference type="NCBI Taxonomy" id="2997339"/>
    <lineage>
        <taxon>Bacteria</taxon>
        <taxon>Bacillati</taxon>
        <taxon>Actinomycetota</taxon>
        <taxon>Thermoleophilia</taxon>
        <taxon>Solirubrobacterales</taxon>
        <taxon>Paraconexibacteraceae</taxon>
        <taxon>Paraconexibacter</taxon>
    </lineage>
</organism>
<proteinExistence type="predicted"/>
<dbReference type="RefSeq" id="WP_354702045.1">
    <property type="nucleotide sequence ID" value="NZ_CP114014.1"/>
</dbReference>